<dbReference type="Pfam" id="PF00171">
    <property type="entry name" value="Aldedh"/>
    <property type="match status" value="1"/>
</dbReference>
<comment type="similarity">
    <text evidence="1 4">Belongs to the aldehyde dehydrogenase family.</text>
</comment>
<organism evidence="6 7">
    <name type="scientific">Pseudomonas piscis</name>
    <dbReference type="NCBI Taxonomy" id="2614538"/>
    <lineage>
        <taxon>Bacteria</taxon>
        <taxon>Pseudomonadati</taxon>
        <taxon>Pseudomonadota</taxon>
        <taxon>Gammaproteobacteria</taxon>
        <taxon>Pseudomonadales</taxon>
        <taxon>Pseudomonadaceae</taxon>
        <taxon>Pseudomonas</taxon>
    </lineage>
</organism>
<evidence type="ECO:0000313" key="7">
    <source>
        <dbReference type="Proteomes" id="UP000486534"/>
    </source>
</evidence>
<name>A0A7X1U5D1_9PSED</name>
<dbReference type="FunFam" id="3.40.309.10:FF:000012">
    <property type="entry name" value="Betaine aldehyde dehydrogenase"/>
    <property type="match status" value="1"/>
</dbReference>
<evidence type="ECO:0000313" key="6">
    <source>
        <dbReference type="EMBL" id="MQA54960.1"/>
    </source>
</evidence>
<evidence type="ECO:0000256" key="3">
    <source>
        <dbReference type="PROSITE-ProRule" id="PRU10007"/>
    </source>
</evidence>
<dbReference type="GO" id="GO:0004030">
    <property type="term" value="F:aldehyde dehydrogenase [NAD(P)+] activity"/>
    <property type="evidence" value="ECO:0007669"/>
    <property type="project" value="UniProtKB-ARBA"/>
</dbReference>
<evidence type="ECO:0000259" key="5">
    <source>
        <dbReference type="Pfam" id="PF00171"/>
    </source>
</evidence>
<dbReference type="InterPro" id="IPR016160">
    <property type="entry name" value="Ald_DH_CS_CYS"/>
</dbReference>
<dbReference type="Gene3D" id="3.40.309.10">
    <property type="entry name" value="Aldehyde Dehydrogenase, Chain A, domain 2"/>
    <property type="match status" value="1"/>
</dbReference>
<sequence length="496" mass="53130">MTRSRSDWEQRFQSLTLEGRAFIDGQYCAAQGGATFECLSPVDGRFLANVASTDQADADHAVAVARQAFASGVWSGKAPAERKRILIRFAELILEHQEELALLETLDMGKPISDSLAIDIPATANAIRWNAEAIDKLYDEVAATPHDQLGLVTREPSGVVAAIVPWNFPLIMASWKFAPALAVGNSFILKPSEKSPLTAIRIAQLALDAGIPKGVFNVLPGYGHTVGKALALHMDVDVLAFTGSTAVGKQLLQYSGQSNMKRVWLEAGGKSANVVFADAPDLGEAARAAAAAIAFNQGEVCTAGSRLLVQASIREQFLPLLVEALKAWQPGHALDPASRVGAVVDERQLANVLRYIGIGQEQGGRLLAGGVRTLESTGGLYVEPTVFDGVTNAMTIACEEIFGPVLAVIEFDSEEQALQIANDSIFGLAAAVWTRDLSRAHRFARGLRAGSVWVNQYDGGDMTAPFGGFKQSGNGRDKSLHAFDKYTELKATWIKL</sequence>
<comment type="caution">
    <text evidence="6">The sequence shown here is derived from an EMBL/GenBank/DDBJ whole genome shotgun (WGS) entry which is preliminary data.</text>
</comment>
<dbReference type="Gene3D" id="3.40.605.10">
    <property type="entry name" value="Aldehyde Dehydrogenase, Chain A, domain 1"/>
    <property type="match status" value="1"/>
</dbReference>
<protein>
    <submittedName>
        <fullName evidence="6">Aldehyde dehydrogenase family protein</fullName>
    </submittedName>
</protein>
<feature type="domain" description="Aldehyde dehydrogenase" evidence="5">
    <location>
        <begin position="31"/>
        <end position="491"/>
    </location>
</feature>
<dbReference type="FunFam" id="3.40.605.10:FF:000001">
    <property type="entry name" value="Aldehyde dehydrogenase 1"/>
    <property type="match status" value="1"/>
</dbReference>
<dbReference type="EMBL" id="WHUV01000002">
    <property type="protein sequence ID" value="MQA54960.1"/>
    <property type="molecule type" value="Genomic_DNA"/>
</dbReference>
<dbReference type="PROSITE" id="PS00070">
    <property type="entry name" value="ALDEHYDE_DEHYDR_CYS"/>
    <property type="match status" value="1"/>
</dbReference>
<dbReference type="InterPro" id="IPR029510">
    <property type="entry name" value="Ald_DH_CS_GLU"/>
</dbReference>
<proteinExistence type="inferred from homology"/>
<dbReference type="SUPFAM" id="SSF53720">
    <property type="entry name" value="ALDH-like"/>
    <property type="match status" value="1"/>
</dbReference>
<dbReference type="InterPro" id="IPR016161">
    <property type="entry name" value="Ald_DH/histidinol_DH"/>
</dbReference>
<dbReference type="InterPro" id="IPR016162">
    <property type="entry name" value="Ald_DH_N"/>
</dbReference>
<dbReference type="PROSITE" id="PS00687">
    <property type="entry name" value="ALDEHYDE_DEHYDR_GLU"/>
    <property type="match status" value="1"/>
</dbReference>
<accession>A0A7X1U5D1</accession>
<dbReference type="InterPro" id="IPR015590">
    <property type="entry name" value="Aldehyde_DH_dom"/>
</dbReference>
<dbReference type="RefSeq" id="WP_152898242.1">
    <property type="nucleotide sequence ID" value="NZ_WHUV01000002.1"/>
</dbReference>
<evidence type="ECO:0000256" key="4">
    <source>
        <dbReference type="RuleBase" id="RU003345"/>
    </source>
</evidence>
<evidence type="ECO:0000256" key="1">
    <source>
        <dbReference type="ARBA" id="ARBA00009986"/>
    </source>
</evidence>
<dbReference type="PANTHER" id="PTHR11699">
    <property type="entry name" value="ALDEHYDE DEHYDROGENASE-RELATED"/>
    <property type="match status" value="1"/>
</dbReference>
<dbReference type="AlphaFoldDB" id="A0A7X1U5D1"/>
<keyword evidence="2 4" id="KW-0560">Oxidoreductase</keyword>
<dbReference type="CDD" id="cd07112">
    <property type="entry name" value="ALDH_GABALDH-PuuC"/>
    <property type="match status" value="1"/>
</dbReference>
<feature type="active site" evidence="3">
    <location>
        <position position="266"/>
    </location>
</feature>
<gene>
    <name evidence="6" type="ORF">GDH07_16705</name>
</gene>
<reference evidence="6 7" key="1">
    <citation type="submission" date="2019-10" db="EMBL/GenBank/DDBJ databases">
        <title>Pseudomonas dajingensis sp. nov., isolated from the profound head ulcers of farmed Murray cod (Maccullochella peelii peelii).</title>
        <authorList>
            <person name="Liu Y."/>
        </authorList>
    </citation>
    <scope>NUCLEOTIDE SEQUENCE [LARGE SCALE GENOMIC DNA]</scope>
    <source>
        <strain evidence="6 7">MC042</strain>
    </source>
</reference>
<dbReference type="InterPro" id="IPR016163">
    <property type="entry name" value="Ald_DH_C"/>
</dbReference>
<evidence type="ECO:0000256" key="2">
    <source>
        <dbReference type="ARBA" id="ARBA00023002"/>
    </source>
</evidence>
<dbReference type="Proteomes" id="UP000486534">
    <property type="component" value="Unassembled WGS sequence"/>
</dbReference>